<dbReference type="OrthoDB" id="3260408at2759"/>
<feature type="region of interest" description="Disordered" evidence="1">
    <location>
        <begin position="384"/>
        <end position="447"/>
    </location>
</feature>
<accession>A0A9W8MNH8</accession>
<feature type="region of interest" description="Disordered" evidence="1">
    <location>
        <begin position="1"/>
        <end position="66"/>
    </location>
</feature>
<feature type="compositionally biased region" description="Low complexity" evidence="1">
    <location>
        <begin position="8"/>
        <end position="26"/>
    </location>
</feature>
<keyword evidence="3" id="KW-1185">Reference proteome</keyword>
<protein>
    <submittedName>
        <fullName evidence="2">Uncharacterized protein</fullName>
    </submittedName>
</protein>
<evidence type="ECO:0000313" key="3">
    <source>
        <dbReference type="Proteomes" id="UP001148786"/>
    </source>
</evidence>
<proteinExistence type="predicted"/>
<sequence length="451" mass="50348">MVVNRKQPAAPALASRSSSSQPIPTKKQPKPPPPSSTSNANSTNTRKAAPLPAKQKPPAPNQQKPVVQTPAEVFLRPALPPLTRPFHRLFLLHMSTNPIFNSPPLYTPEPALCTSLSNYRTYFLEPYVLPPLKHTLTFTQTVSEPYVASAQTHLEPYLAPVQRVITTTKPYVVRTYTTARDLWQKKLVPLYTDTLKPYYESAVVPRYVRYVQPRLEPLQKKASAYFAHYVSKPVSKQYATLNLKGHELYVRHVLPYVRVVQPHARRIVETTSTYVVGLYQAYNEHVHPIVKDAWVAARPLLCTAWKHSKAFAIQATDIGGALIKRGLTELGVARRAYVDPHVSKIWDKVAEGNASVETKEAPAVEDLPDIQTAESIPEPTHVVSAESSSRPAPVQITVESKQEPPAVVEPEPPVPTPEEIVEAPTKNVKRTKAGLERSHLRRAPRTLRLLL</sequence>
<dbReference type="AlphaFoldDB" id="A0A9W8MNH8"/>
<comment type="caution">
    <text evidence="2">The sequence shown here is derived from an EMBL/GenBank/DDBJ whole genome shotgun (WGS) entry which is preliminary data.</text>
</comment>
<dbReference type="EMBL" id="JANKHO010002180">
    <property type="protein sequence ID" value="KAJ3494072.1"/>
    <property type="molecule type" value="Genomic_DNA"/>
</dbReference>
<reference evidence="2" key="1">
    <citation type="submission" date="2022-07" db="EMBL/GenBank/DDBJ databases">
        <title>Genome Sequence of Agrocybe chaxingu.</title>
        <authorList>
            <person name="Buettner E."/>
        </authorList>
    </citation>
    <scope>NUCLEOTIDE SEQUENCE</scope>
    <source>
        <strain evidence="2">MP-N11</strain>
    </source>
</reference>
<evidence type="ECO:0000256" key="1">
    <source>
        <dbReference type="SAM" id="MobiDB-lite"/>
    </source>
</evidence>
<dbReference type="Proteomes" id="UP001148786">
    <property type="component" value="Unassembled WGS sequence"/>
</dbReference>
<name>A0A9W8MNH8_9AGAR</name>
<organism evidence="2 3">
    <name type="scientific">Agrocybe chaxingu</name>
    <dbReference type="NCBI Taxonomy" id="84603"/>
    <lineage>
        <taxon>Eukaryota</taxon>
        <taxon>Fungi</taxon>
        <taxon>Dikarya</taxon>
        <taxon>Basidiomycota</taxon>
        <taxon>Agaricomycotina</taxon>
        <taxon>Agaricomycetes</taxon>
        <taxon>Agaricomycetidae</taxon>
        <taxon>Agaricales</taxon>
        <taxon>Agaricineae</taxon>
        <taxon>Strophariaceae</taxon>
        <taxon>Agrocybe</taxon>
    </lineage>
</organism>
<evidence type="ECO:0000313" key="2">
    <source>
        <dbReference type="EMBL" id="KAJ3494072.1"/>
    </source>
</evidence>
<gene>
    <name evidence="2" type="ORF">NLJ89_g10888</name>
</gene>